<dbReference type="RefSeq" id="WP_162640664.1">
    <property type="nucleotide sequence ID" value="NZ_CP048286.1"/>
</dbReference>
<comment type="similarity">
    <text evidence="1">Belongs to the short-chain dehydrogenases/reductases (SDR) family.</text>
</comment>
<dbReference type="InterPro" id="IPR002347">
    <property type="entry name" value="SDR_fam"/>
</dbReference>
<evidence type="ECO:0000313" key="5">
    <source>
        <dbReference type="Proteomes" id="UP000479114"/>
    </source>
</evidence>
<keyword evidence="5" id="KW-1185">Reference proteome</keyword>
<dbReference type="PROSITE" id="PS00061">
    <property type="entry name" value="ADH_SHORT"/>
    <property type="match status" value="1"/>
</dbReference>
<accession>A0A6C0P061</accession>
<dbReference type="Gene3D" id="3.40.50.720">
    <property type="entry name" value="NAD(P)-binding Rossmann-like Domain"/>
    <property type="match status" value="1"/>
</dbReference>
<keyword evidence="2" id="KW-0560">Oxidoreductase</keyword>
<dbReference type="KEGG" id="prz:GZH47_14125"/>
<reference evidence="4 5" key="1">
    <citation type="submission" date="2020-02" db="EMBL/GenBank/DDBJ databases">
        <title>Paenibacillus sp. nov., isolated from rhizosphere soil of tomato.</title>
        <authorList>
            <person name="Weon H.-Y."/>
            <person name="Lee S.A."/>
        </authorList>
    </citation>
    <scope>NUCLEOTIDE SEQUENCE [LARGE SCALE GENOMIC DNA]</scope>
    <source>
        <strain evidence="4 5">14171R-81</strain>
    </source>
</reference>
<dbReference type="CDD" id="cd05233">
    <property type="entry name" value="SDR_c"/>
    <property type="match status" value="1"/>
</dbReference>
<organism evidence="4 5">
    <name type="scientific">Paenibacillus rhizovicinus</name>
    <dbReference type="NCBI Taxonomy" id="2704463"/>
    <lineage>
        <taxon>Bacteria</taxon>
        <taxon>Bacillati</taxon>
        <taxon>Bacillota</taxon>
        <taxon>Bacilli</taxon>
        <taxon>Bacillales</taxon>
        <taxon>Paenibacillaceae</taxon>
        <taxon>Paenibacillus</taxon>
    </lineage>
</organism>
<dbReference type="EMBL" id="CP048286">
    <property type="protein sequence ID" value="QHW31858.1"/>
    <property type="molecule type" value="Genomic_DNA"/>
</dbReference>
<proteinExistence type="inferred from homology"/>
<dbReference type="NCBIfam" id="NF005559">
    <property type="entry name" value="PRK07231.1"/>
    <property type="match status" value="1"/>
</dbReference>
<evidence type="ECO:0000313" key="4">
    <source>
        <dbReference type="EMBL" id="QHW31858.1"/>
    </source>
</evidence>
<dbReference type="InterPro" id="IPR020904">
    <property type="entry name" value="Sc_DH/Rdtase_CS"/>
</dbReference>
<dbReference type="SUPFAM" id="SSF51735">
    <property type="entry name" value="NAD(P)-binding Rossmann-fold domains"/>
    <property type="match status" value="1"/>
</dbReference>
<dbReference type="SMART" id="SM00822">
    <property type="entry name" value="PKS_KR"/>
    <property type="match status" value="1"/>
</dbReference>
<dbReference type="GO" id="GO:0016491">
    <property type="term" value="F:oxidoreductase activity"/>
    <property type="evidence" value="ECO:0007669"/>
    <property type="project" value="UniProtKB-KW"/>
</dbReference>
<feature type="domain" description="Ketoreductase" evidence="3">
    <location>
        <begin position="7"/>
        <end position="195"/>
    </location>
</feature>
<dbReference type="FunFam" id="3.40.50.720:FF:000084">
    <property type="entry name" value="Short-chain dehydrogenase reductase"/>
    <property type="match status" value="1"/>
</dbReference>
<dbReference type="PANTHER" id="PTHR43639">
    <property type="entry name" value="OXIDOREDUCTASE, SHORT-CHAIN DEHYDROGENASE/REDUCTASE FAMILY (AFU_ORTHOLOGUE AFUA_5G02870)"/>
    <property type="match status" value="1"/>
</dbReference>
<evidence type="ECO:0000256" key="2">
    <source>
        <dbReference type="ARBA" id="ARBA00023002"/>
    </source>
</evidence>
<gene>
    <name evidence="4" type="ORF">GZH47_14125</name>
</gene>
<dbReference type="PRINTS" id="PR00080">
    <property type="entry name" value="SDRFAMILY"/>
</dbReference>
<evidence type="ECO:0000256" key="1">
    <source>
        <dbReference type="ARBA" id="ARBA00006484"/>
    </source>
</evidence>
<dbReference type="Pfam" id="PF13561">
    <property type="entry name" value="adh_short_C2"/>
    <property type="match status" value="1"/>
</dbReference>
<dbReference type="AlphaFoldDB" id="A0A6C0P061"/>
<dbReference type="PANTHER" id="PTHR43639:SF9">
    <property type="entry name" value="BLL5898 PROTEIN"/>
    <property type="match status" value="1"/>
</dbReference>
<dbReference type="GO" id="GO:0008206">
    <property type="term" value="P:bile acid metabolic process"/>
    <property type="evidence" value="ECO:0007669"/>
    <property type="project" value="UniProtKB-ARBA"/>
</dbReference>
<protein>
    <submittedName>
        <fullName evidence="4">SDR family oxidoreductase</fullName>
    </submittedName>
</protein>
<dbReference type="PRINTS" id="PR00081">
    <property type="entry name" value="GDHRDH"/>
</dbReference>
<evidence type="ECO:0000259" key="3">
    <source>
        <dbReference type="SMART" id="SM00822"/>
    </source>
</evidence>
<name>A0A6C0P061_9BACL</name>
<dbReference type="Proteomes" id="UP000479114">
    <property type="component" value="Chromosome"/>
</dbReference>
<sequence>MRRFVNKVVLVTGGGSGIGETSARRFAAEGAAVIIADWNEADGRQAAERINTQHPAPESGRPCAIAIRTDVSNEEDVARLIRSVIDAYGRLDVLYNNAAVIHPGALEDIEMTAFERLMAVNVKGVFLMIKHAIPHLRRSKGSIVNMSSLGGLTGQASNPIYAASKGAVIAMTKSLALDYAPDGVRVNCICPAGVSTPLLAEWVRQQPDPPKTEQALRDMHPLGRPAEPEEVADAVLFLASNQSSFITGTALPVEGGASLGY</sequence>
<dbReference type="InterPro" id="IPR057326">
    <property type="entry name" value="KR_dom"/>
</dbReference>
<dbReference type="InterPro" id="IPR036291">
    <property type="entry name" value="NAD(P)-bd_dom_sf"/>
</dbReference>